<protein>
    <recommendedName>
        <fullName evidence="4">DUF349 domain-containing protein</fullName>
    </recommendedName>
</protein>
<evidence type="ECO:0000256" key="1">
    <source>
        <dbReference type="SAM" id="Coils"/>
    </source>
</evidence>
<gene>
    <name evidence="2" type="ORF">HMPREF9449_01866</name>
</gene>
<proteinExistence type="predicted"/>
<keyword evidence="3" id="KW-1185">Reference proteome</keyword>
<dbReference type="HOGENOM" id="CLU_019817_0_0_10"/>
<name>H1DHY0_9BACT</name>
<feature type="coiled-coil region" evidence="1">
    <location>
        <begin position="559"/>
        <end position="651"/>
    </location>
</feature>
<evidence type="ECO:0008006" key="4">
    <source>
        <dbReference type="Google" id="ProtNLM"/>
    </source>
</evidence>
<feature type="coiled-coil region" evidence="1">
    <location>
        <begin position="404"/>
        <end position="431"/>
    </location>
</feature>
<feature type="coiled-coil region" evidence="1">
    <location>
        <begin position="178"/>
        <end position="214"/>
    </location>
</feature>
<dbReference type="EMBL" id="ADMC01000024">
    <property type="protein sequence ID" value="EHP46851.1"/>
    <property type="molecule type" value="Genomic_DNA"/>
</dbReference>
<dbReference type="Pfam" id="PF03993">
    <property type="entry name" value="DUF349"/>
    <property type="match status" value="5"/>
</dbReference>
<dbReference type="InterPro" id="IPR007139">
    <property type="entry name" value="DUF349"/>
</dbReference>
<evidence type="ECO:0000313" key="2">
    <source>
        <dbReference type="EMBL" id="EHP46851.1"/>
    </source>
</evidence>
<dbReference type="AlphaFoldDB" id="H1DHY0"/>
<dbReference type="eggNOG" id="COG5107">
    <property type="taxonomic scope" value="Bacteria"/>
</dbReference>
<accession>H1DHY0</accession>
<reference evidence="2 3" key="1">
    <citation type="submission" date="2012-01" db="EMBL/GenBank/DDBJ databases">
        <title>The Genome Sequence of Odoribacter laneus YIT 12061.</title>
        <authorList>
            <consortium name="The Broad Institute Genome Sequencing Platform"/>
            <person name="Earl A."/>
            <person name="Ward D."/>
            <person name="Feldgarden M."/>
            <person name="Gevers D."/>
            <person name="Morotomi M."/>
            <person name="Young S.K."/>
            <person name="Zeng Q."/>
            <person name="Gargeya S."/>
            <person name="Fitzgerald M."/>
            <person name="Haas B."/>
            <person name="Abouelleil A."/>
            <person name="Alvarado L."/>
            <person name="Arachchi H.M."/>
            <person name="Berlin A."/>
            <person name="Chapman S.B."/>
            <person name="Gearin G."/>
            <person name="Goldberg J."/>
            <person name="Griggs A."/>
            <person name="Gujja S."/>
            <person name="Hansen M."/>
            <person name="Heiman D."/>
            <person name="Howarth C."/>
            <person name="Larimer J."/>
            <person name="Lui A."/>
            <person name="MacDonald P.J.P."/>
            <person name="McCowen C."/>
            <person name="Montmayeur A."/>
            <person name="Murphy C."/>
            <person name="Neiman D."/>
            <person name="Pearson M."/>
            <person name="Priest M."/>
            <person name="Roberts A."/>
            <person name="Saif S."/>
            <person name="Shea T."/>
            <person name="Sisk P."/>
            <person name="Stolte C."/>
            <person name="Sykes S."/>
            <person name="Wortman J."/>
            <person name="Nusbaum C."/>
            <person name="Birren B."/>
        </authorList>
    </citation>
    <scope>NUCLEOTIDE SEQUENCE [LARGE SCALE GENOMIC DNA]</scope>
    <source>
        <strain evidence="2 3">YIT 12061</strain>
    </source>
</reference>
<organism evidence="2 3">
    <name type="scientific">Odoribacter laneus YIT 12061</name>
    <dbReference type="NCBI Taxonomy" id="742817"/>
    <lineage>
        <taxon>Bacteria</taxon>
        <taxon>Pseudomonadati</taxon>
        <taxon>Bacteroidota</taxon>
        <taxon>Bacteroidia</taxon>
        <taxon>Bacteroidales</taxon>
        <taxon>Odoribacteraceae</taxon>
        <taxon>Odoribacter</taxon>
    </lineage>
</organism>
<keyword evidence="1" id="KW-0175">Coiled coil</keyword>
<comment type="caution">
    <text evidence="2">The sequence shown here is derived from an EMBL/GenBank/DDBJ whole genome shotgun (WGS) entry which is preliminary data.</text>
</comment>
<dbReference type="STRING" id="742817.HMPREF9449_01866"/>
<evidence type="ECO:0000313" key="3">
    <source>
        <dbReference type="Proteomes" id="UP000004892"/>
    </source>
</evidence>
<dbReference type="Proteomes" id="UP000004892">
    <property type="component" value="Unassembled WGS sequence"/>
</dbReference>
<sequence>MSLKQKEKDFLLLNIVIFRLIDYFRVLMESRNINGRLTMDQDNTLLNEGLNNSSEVPANEVSDILPTEENIPSEEIKPEIPEINFAVLKTEEIVAEMQKLIETCPTGQIKDVMEKLPEIFEKQYKQEYEQALADFTADGTPAADFNYKNENKEKFYDLYKLFKEKRITAAKQIEVDREKNLQIKLQLIEELKELVQKEEALNKTFQEFKDIQERWRNTGLVPQNRVNDLLETYHHHVENFYNYIKINKELRDLDLKRNLDAKINLCEEAEKLVENKDINDAFKQLQLLHTRWKEIGPIPKEQQEPVWERFKAATSKINDSYHKFFESLKQEQEDNLKVKEEICGKAAAIAAAEYQGIKEWNAAAQNIIELQEEWKHSGTVPQKERNRVFKTFRASCDTFFNRKREFYKQMLEEQEKNLELKTKLCEKVEAIKDSTDWKITTDKIISYQKEWKKIGPAPRKYSNKIWFRFRAACDEFFNNKNAHFKSIDSEQEKNLEAKKALIEEVKQFQLVDDNEENIKKLKEFQARWNDIGFVPIKEKEAVQEEFRKIINTYFDKLNLDEFDKNLEKYRAKINSLDSSENKEFKIINEREKLIVKIRQLENDIHTWENNIGFIAKSNKSEGLIRELTSKIEKTKQRLALLQEKLKAIDSLI</sequence>
<dbReference type="PATRIC" id="fig|742817.3.peg.1985"/>